<dbReference type="Gene3D" id="1.10.10.10">
    <property type="entry name" value="Winged helix-like DNA-binding domain superfamily/Winged helix DNA-binding domain"/>
    <property type="match status" value="1"/>
</dbReference>
<dbReference type="InterPro" id="IPR036388">
    <property type="entry name" value="WH-like_DNA-bd_sf"/>
</dbReference>
<evidence type="ECO:0000259" key="2">
    <source>
        <dbReference type="Pfam" id="PF13463"/>
    </source>
</evidence>
<feature type="domain" description="HTH marR-type" evidence="2">
    <location>
        <begin position="97"/>
        <end position="160"/>
    </location>
</feature>
<dbReference type="EMBL" id="BA000012">
    <property type="protein sequence ID" value="BAB50332.1"/>
    <property type="molecule type" value="Genomic_DNA"/>
</dbReference>
<dbReference type="Proteomes" id="UP000000552">
    <property type="component" value="Chromosome"/>
</dbReference>
<dbReference type="InterPro" id="IPR036390">
    <property type="entry name" value="WH_DNA-bd_sf"/>
</dbReference>
<organism evidence="3 4">
    <name type="scientific">Mesorhizobium japonicum (strain LMG 29417 / CECT 9101 / MAFF 303099)</name>
    <name type="common">Mesorhizobium loti (strain MAFF 303099)</name>
    <dbReference type="NCBI Taxonomy" id="266835"/>
    <lineage>
        <taxon>Bacteria</taxon>
        <taxon>Pseudomonadati</taxon>
        <taxon>Pseudomonadota</taxon>
        <taxon>Alphaproteobacteria</taxon>
        <taxon>Hyphomicrobiales</taxon>
        <taxon>Phyllobacteriaceae</taxon>
        <taxon>Mesorhizobium</taxon>
    </lineage>
</organism>
<proteinExistence type="predicted"/>
<dbReference type="Pfam" id="PF13463">
    <property type="entry name" value="HTH_27"/>
    <property type="match status" value="1"/>
</dbReference>
<dbReference type="GO" id="GO:0003700">
    <property type="term" value="F:DNA-binding transcription factor activity"/>
    <property type="evidence" value="ECO:0007669"/>
    <property type="project" value="InterPro"/>
</dbReference>
<reference evidence="3 4" key="1">
    <citation type="journal article" date="2000" name="DNA Res.">
        <title>Complete genome structure of the nitrogen-fixing symbiotic bacterium Mesorhizobium loti.</title>
        <authorList>
            <person name="Kaneko T."/>
            <person name="Nakamura Y."/>
            <person name="Sato S."/>
            <person name="Asamizu E."/>
            <person name="Kato T."/>
            <person name="Sasamoto S."/>
            <person name="Watanabe A."/>
            <person name="Idesawa K."/>
            <person name="Ishikawa A."/>
            <person name="Kawashima K."/>
            <person name="Kimura T."/>
            <person name="Kishida Y."/>
            <person name="Kiyokawa C."/>
            <person name="Kohara M."/>
            <person name="Matsumoto M."/>
            <person name="Matsuno A."/>
            <person name="Mochizuki Y."/>
            <person name="Nakayama S."/>
            <person name="Nakazaki N."/>
            <person name="Shimpo S."/>
            <person name="Sugimoto M."/>
            <person name="Takeuchi C."/>
            <person name="Yamada M."/>
            <person name="Tabata S."/>
        </authorList>
    </citation>
    <scope>NUCLEOTIDE SEQUENCE [LARGE SCALE GENOMIC DNA]</scope>
    <source>
        <strain evidence="4">LMG 29417 / CECT 9101 / MAFF 303099</strain>
    </source>
</reference>
<dbReference type="AlphaFoldDB" id="Q98G84"/>
<dbReference type="KEGG" id="mlo:mlr3446"/>
<evidence type="ECO:0000256" key="1">
    <source>
        <dbReference type="SAM" id="MobiDB-lite"/>
    </source>
</evidence>
<dbReference type="eggNOG" id="COG5631">
    <property type="taxonomic scope" value="Bacteria"/>
</dbReference>
<protein>
    <submittedName>
        <fullName evidence="3">Mlr3446 protein</fullName>
    </submittedName>
</protein>
<evidence type="ECO:0000313" key="3">
    <source>
        <dbReference type="EMBL" id="BAB50332.1"/>
    </source>
</evidence>
<dbReference type="HOGENOM" id="CLU_111108_0_0_5"/>
<dbReference type="SUPFAM" id="SSF46785">
    <property type="entry name" value="Winged helix' DNA-binding domain"/>
    <property type="match status" value="1"/>
</dbReference>
<evidence type="ECO:0000313" key="4">
    <source>
        <dbReference type="Proteomes" id="UP000000552"/>
    </source>
</evidence>
<feature type="region of interest" description="Disordered" evidence="1">
    <location>
        <begin position="210"/>
        <end position="233"/>
    </location>
</feature>
<gene>
    <name evidence="3" type="ordered locus">mlr3446</name>
</gene>
<dbReference type="InterPro" id="IPR000835">
    <property type="entry name" value="HTH_MarR-typ"/>
</dbReference>
<sequence>MFSSFLLIIYDRKSIINSCGRNHRDQRMLMAGDRQMNERRKSLETPAELLDRGWHLARTPLEIDVTEVEYALMRSYEAFGHWQAECLATVIEFSASGPENALLHIIRMNDRPKSVRDLAQMTNRDDIPNIQYSLRKLLKGGLITRTGSGRAGVTYEVTPLGHRVTERYADIRSVLLIDAVTRIPEMADKLEDVARTLELMTGIYEQAARAAATHRRRHPRPEPGGDADGGGKL</sequence>
<accession>Q98G84</accession>
<name>Q98G84_RHILO</name>